<name>A0A848L0I7_9ACTN</name>
<evidence type="ECO:0000313" key="3">
    <source>
        <dbReference type="Proteomes" id="UP000550729"/>
    </source>
</evidence>
<dbReference type="Proteomes" id="UP000550729">
    <property type="component" value="Unassembled WGS sequence"/>
</dbReference>
<proteinExistence type="predicted"/>
<keyword evidence="3" id="KW-1185">Reference proteome</keyword>
<comment type="caution">
    <text evidence="2">The sequence shown here is derived from an EMBL/GenBank/DDBJ whole genome shotgun (WGS) entry which is preliminary data.</text>
</comment>
<sequence length="49" mass="4965">MFENVFKAALVGLQTVVTAVALVVGIVVLAGASLVALAPSVGEQVRSLR</sequence>
<keyword evidence="1" id="KW-0812">Transmembrane</keyword>
<protein>
    <submittedName>
        <fullName evidence="2">Uncharacterized protein</fullName>
    </submittedName>
</protein>
<accession>A0A848L0I7</accession>
<dbReference type="EMBL" id="JABBNB010000034">
    <property type="protein sequence ID" value="NMO04326.1"/>
    <property type="molecule type" value="Genomic_DNA"/>
</dbReference>
<reference evidence="2 3" key="1">
    <citation type="submission" date="2020-04" db="EMBL/GenBank/DDBJ databases">
        <title>Gordonia sp. nov. TBRC 11910.</title>
        <authorList>
            <person name="Suriyachadkun C."/>
        </authorList>
    </citation>
    <scope>NUCLEOTIDE SEQUENCE [LARGE SCALE GENOMIC DNA]</scope>
    <source>
        <strain evidence="2 3">TBRC 11910</strain>
    </source>
</reference>
<dbReference type="AlphaFoldDB" id="A0A848L0I7"/>
<keyword evidence="1" id="KW-1133">Transmembrane helix</keyword>
<keyword evidence="1" id="KW-0472">Membrane</keyword>
<evidence type="ECO:0000313" key="2">
    <source>
        <dbReference type="EMBL" id="NMO04326.1"/>
    </source>
</evidence>
<gene>
    <name evidence="2" type="ORF">HH308_24200</name>
</gene>
<evidence type="ECO:0000256" key="1">
    <source>
        <dbReference type="SAM" id="Phobius"/>
    </source>
</evidence>
<feature type="transmembrane region" description="Helical" evidence="1">
    <location>
        <begin position="12"/>
        <end position="39"/>
    </location>
</feature>
<dbReference type="RefSeq" id="WP_170196833.1">
    <property type="nucleotide sequence ID" value="NZ_JABBNB010000034.1"/>
</dbReference>
<organism evidence="2 3">
    <name type="scientific">Gordonia asplenii</name>
    <dbReference type="NCBI Taxonomy" id="2725283"/>
    <lineage>
        <taxon>Bacteria</taxon>
        <taxon>Bacillati</taxon>
        <taxon>Actinomycetota</taxon>
        <taxon>Actinomycetes</taxon>
        <taxon>Mycobacteriales</taxon>
        <taxon>Gordoniaceae</taxon>
        <taxon>Gordonia</taxon>
    </lineage>
</organism>